<evidence type="ECO:0000313" key="8">
    <source>
        <dbReference type="EMBL" id="MFC4554095.1"/>
    </source>
</evidence>
<feature type="transmembrane region" description="Helical" evidence="6">
    <location>
        <begin position="1041"/>
        <end position="1062"/>
    </location>
</feature>
<keyword evidence="5 6" id="KW-0472">Membrane</keyword>
<evidence type="ECO:0000256" key="5">
    <source>
        <dbReference type="ARBA" id="ARBA00023136"/>
    </source>
</evidence>
<evidence type="ECO:0000256" key="4">
    <source>
        <dbReference type="ARBA" id="ARBA00022989"/>
    </source>
</evidence>
<dbReference type="InterPro" id="IPR003838">
    <property type="entry name" value="ABC3_permease_C"/>
</dbReference>
<keyword evidence="4 6" id="KW-1133">Transmembrane helix</keyword>
<evidence type="ECO:0000256" key="2">
    <source>
        <dbReference type="ARBA" id="ARBA00022475"/>
    </source>
</evidence>
<dbReference type="PANTHER" id="PTHR30287">
    <property type="entry name" value="MEMBRANE COMPONENT OF PREDICTED ABC SUPERFAMILY METABOLITE UPTAKE TRANSPORTER"/>
    <property type="match status" value="1"/>
</dbReference>
<feature type="transmembrane region" description="Helical" evidence="6">
    <location>
        <begin position="940"/>
        <end position="963"/>
    </location>
</feature>
<protein>
    <submittedName>
        <fullName evidence="8">FtsX-like permease family protein</fullName>
    </submittedName>
</protein>
<dbReference type="RefSeq" id="WP_122823289.1">
    <property type="nucleotide sequence ID" value="NZ_CP033325.1"/>
</dbReference>
<organism evidence="8 9">
    <name type="scientific">Georgenia faecalis</name>
    <dbReference type="NCBI Taxonomy" id="2483799"/>
    <lineage>
        <taxon>Bacteria</taxon>
        <taxon>Bacillati</taxon>
        <taxon>Actinomycetota</taxon>
        <taxon>Actinomycetes</taxon>
        <taxon>Micrococcales</taxon>
        <taxon>Bogoriellaceae</taxon>
        <taxon>Georgenia</taxon>
    </lineage>
</organism>
<evidence type="ECO:0000256" key="1">
    <source>
        <dbReference type="ARBA" id="ARBA00004651"/>
    </source>
</evidence>
<dbReference type="Proteomes" id="UP001595955">
    <property type="component" value="Unassembled WGS sequence"/>
</dbReference>
<feature type="domain" description="ABC3 transporter permease C-terminal" evidence="7">
    <location>
        <begin position="944"/>
        <end position="1059"/>
    </location>
</feature>
<keyword evidence="2" id="KW-1003">Cell membrane</keyword>
<evidence type="ECO:0000313" key="9">
    <source>
        <dbReference type="Proteomes" id="UP001595955"/>
    </source>
</evidence>
<dbReference type="EMBL" id="JBHSGF010000001">
    <property type="protein sequence ID" value="MFC4554095.1"/>
    <property type="molecule type" value="Genomic_DNA"/>
</dbReference>
<dbReference type="Pfam" id="PF02687">
    <property type="entry name" value="FtsX"/>
    <property type="match status" value="1"/>
</dbReference>
<sequence>MRAGGLVARRGRAHRGPLVVLGVLVATVAATSAVTVGHTGASAAATVHAAFATAPPDETGLRVQTRLATDPDGQHAAVGAALAALMPSVPLDVQRSLTSEPVALVAGGREARVTLTTGEDAVGRGDLDPPGPGEALVPEAVAAELGVGSGDTVEVEGVPLTVAGTWQPGADARDGEDTTLGAVLVDAATLAETTDAPFVRWTLRPVAAGLDADDLPVLADGADRLEGVLDRDDAVAVRGLTVSGGLAATATEVARAGAAAGVVGRVPLVLLAVIALVALVQVVRLLGQGRAQEVEILVARGAEPRTLTRWAGLEALVVAAGGAAVGTAVAAAVVTRLDGGAAQLGAVLLTGVVVALGAFTVAVVVAGAQVRAAARRMVTDRSGRLREAAAAGSVLLAGVAALLAAWQLRRFGTPLVVGADGQTRTDVLAVASLAAVLTALAMVALALLGPLTRSGERLAARARRLAVPLAGRQVSRRLRAYAVPVVLLSLAAGAVTSAGAFAGTTATQREQAAGLATGSDVRVHLPPRPTARLGFPVADSAVPYARIEGVAAAASVLRQDATLGQAPVTLTALPTHRVADVVRAPAGLGLAAAVERLVPAPRDDDAGDVTPPGVGLALPAGTAALELEVRVRADVPADVLARRAEDAEAYAEILRTEGATEEEVRIEVERRDRVLFADSRFSLATAVWVADSDGALSLLGAGSLVVDLDDPGAGDVGPQPAVHALAVDLPGDDEYRVVAVEVTGNAAGTEAALDYEVSAVRAADVDGGGPDLGPGWALAEDVATGLVEPGPLGTIGLTTRLGGEGAPGRFLARLVPGGADGPVPALLTTALAEHASLAVGDEVPIALAGPEVDLEVVGLIDAVPGGLEEHAVLVDQGVLGASLLRGRPNLPLPTQVWLAVDEPATDADVAAAALAAVGRDGEVEVARAAGVDATGSVREAFWLAAAGSAVLALTGAAAVALALTRERRGEVVVLRALGQTPAGQARTRSGELLGVGALGVVLGTGAGWLASWLLVPTLARAAATVTSPLALAVGLDVVPTALLLGAVLAGLLAVGGVVAARVRAQARDAEYREEIR</sequence>
<proteinExistence type="predicted"/>
<accession>A0ABV9D5U0</accession>
<dbReference type="PANTHER" id="PTHR30287:SF1">
    <property type="entry name" value="INNER MEMBRANE PROTEIN"/>
    <property type="match status" value="1"/>
</dbReference>
<keyword evidence="9" id="KW-1185">Reference proteome</keyword>
<evidence type="ECO:0000256" key="6">
    <source>
        <dbReference type="SAM" id="Phobius"/>
    </source>
</evidence>
<evidence type="ECO:0000259" key="7">
    <source>
        <dbReference type="Pfam" id="PF02687"/>
    </source>
</evidence>
<reference evidence="9" key="1">
    <citation type="journal article" date="2019" name="Int. J. Syst. Evol. Microbiol.">
        <title>The Global Catalogue of Microorganisms (GCM) 10K type strain sequencing project: providing services to taxonomists for standard genome sequencing and annotation.</title>
        <authorList>
            <consortium name="The Broad Institute Genomics Platform"/>
            <consortium name="The Broad Institute Genome Sequencing Center for Infectious Disease"/>
            <person name="Wu L."/>
            <person name="Ma J."/>
        </authorList>
    </citation>
    <scope>NUCLEOTIDE SEQUENCE [LARGE SCALE GENOMIC DNA]</scope>
    <source>
        <strain evidence="9">JCM 3369</strain>
    </source>
</reference>
<feature type="transmembrane region" description="Helical" evidence="6">
    <location>
        <begin position="388"/>
        <end position="408"/>
    </location>
</feature>
<dbReference type="InterPro" id="IPR038766">
    <property type="entry name" value="Membrane_comp_ABC_pdt"/>
</dbReference>
<feature type="transmembrane region" description="Helical" evidence="6">
    <location>
        <begin position="346"/>
        <end position="368"/>
    </location>
</feature>
<evidence type="ECO:0000256" key="3">
    <source>
        <dbReference type="ARBA" id="ARBA00022692"/>
    </source>
</evidence>
<gene>
    <name evidence="8" type="ORF">ACFO3F_02445</name>
</gene>
<feature type="transmembrane region" description="Helical" evidence="6">
    <location>
        <begin position="992"/>
        <end position="1015"/>
    </location>
</feature>
<comment type="subcellular location">
    <subcellularLocation>
        <location evidence="1">Cell membrane</location>
        <topology evidence="1">Multi-pass membrane protein</topology>
    </subcellularLocation>
</comment>
<feature type="transmembrane region" description="Helical" evidence="6">
    <location>
        <begin position="268"/>
        <end position="286"/>
    </location>
</feature>
<feature type="transmembrane region" description="Helical" evidence="6">
    <location>
        <begin position="481"/>
        <end position="502"/>
    </location>
</feature>
<comment type="caution">
    <text evidence="8">The sequence shown here is derived from an EMBL/GenBank/DDBJ whole genome shotgun (WGS) entry which is preliminary data.</text>
</comment>
<keyword evidence="3 6" id="KW-0812">Transmembrane</keyword>
<feature type="transmembrane region" description="Helical" evidence="6">
    <location>
        <begin position="428"/>
        <end position="448"/>
    </location>
</feature>
<name>A0ABV9D5U0_9MICO</name>
<feature type="transmembrane region" description="Helical" evidence="6">
    <location>
        <begin position="307"/>
        <end position="334"/>
    </location>
</feature>